<evidence type="ECO:0000313" key="1">
    <source>
        <dbReference type="EMBL" id="TWE16632.1"/>
    </source>
</evidence>
<name>A0A561EM32_9ACTN</name>
<dbReference type="RefSeq" id="WP_145788930.1">
    <property type="nucleotide sequence ID" value="NZ_BAAABR010000002.1"/>
</dbReference>
<reference evidence="1 2" key="1">
    <citation type="submission" date="2019-06" db="EMBL/GenBank/DDBJ databases">
        <title>Sequencing the genomes of 1000 actinobacteria strains.</title>
        <authorList>
            <person name="Klenk H.-P."/>
        </authorList>
    </citation>
    <scope>NUCLEOTIDE SEQUENCE [LARGE SCALE GENOMIC DNA]</scope>
    <source>
        <strain evidence="1 2">DSM 41649</strain>
    </source>
</reference>
<organism evidence="1 2">
    <name type="scientific">Kitasatospora atroaurantiaca</name>
    <dbReference type="NCBI Taxonomy" id="285545"/>
    <lineage>
        <taxon>Bacteria</taxon>
        <taxon>Bacillati</taxon>
        <taxon>Actinomycetota</taxon>
        <taxon>Actinomycetes</taxon>
        <taxon>Kitasatosporales</taxon>
        <taxon>Streptomycetaceae</taxon>
        <taxon>Kitasatospora</taxon>
    </lineage>
</organism>
<keyword evidence="2" id="KW-1185">Reference proteome</keyword>
<proteinExistence type="predicted"/>
<dbReference type="OrthoDB" id="3423940at2"/>
<evidence type="ECO:0000313" key="2">
    <source>
        <dbReference type="Proteomes" id="UP000318416"/>
    </source>
</evidence>
<dbReference type="EMBL" id="VIVR01000001">
    <property type="protein sequence ID" value="TWE16632.1"/>
    <property type="molecule type" value="Genomic_DNA"/>
</dbReference>
<sequence>MTNNGKSLPPVPAPFRLPFHYGAFHNIGIDFLVDPKNPTERLRGTSLEPTLFGGKACVSLNYQMYFAQFENGGSVIQEIEVNIIAHPTANSSHVPTLTYEQFAQGEDQTKLIGNSRIHVVCDSALAIEAGKKLFGEPKIPAVFDVTMPTPNAKPAQLWKIACNNAILSSDKQRVEPKSPKEPLFSFEADLSTLAPAPVSIAPFTEYGVKDKKPVAAPLNVSQPYQGYTLTDATSGRVKLTVSAKDSDVGKTLTELIGTAKAAGIWVYQSPVVAQQNRAYYVETKS</sequence>
<accession>A0A561EM32</accession>
<protein>
    <recommendedName>
        <fullName evidence="3">Acetoacetate decarboxylase</fullName>
    </recommendedName>
</protein>
<dbReference type="AlphaFoldDB" id="A0A561EM32"/>
<gene>
    <name evidence="1" type="ORF">FB465_1615</name>
</gene>
<evidence type="ECO:0008006" key="3">
    <source>
        <dbReference type="Google" id="ProtNLM"/>
    </source>
</evidence>
<comment type="caution">
    <text evidence="1">The sequence shown here is derived from an EMBL/GenBank/DDBJ whole genome shotgun (WGS) entry which is preliminary data.</text>
</comment>
<dbReference type="Proteomes" id="UP000318416">
    <property type="component" value="Unassembled WGS sequence"/>
</dbReference>